<dbReference type="InterPro" id="IPR029068">
    <property type="entry name" value="Glyas_Bleomycin-R_OHBP_Dase"/>
</dbReference>
<dbReference type="EMBL" id="JBHTKH010000010">
    <property type="protein sequence ID" value="MFD1055651.1"/>
    <property type="molecule type" value="Genomic_DNA"/>
</dbReference>
<proteinExistence type="predicted"/>
<accession>A0ABW3MYK4</accession>
<protein>
    <submittedName>
        <fullName evidence="2">VOC family protein</fullName>
    </submittedName>
</protein>
<dbReference type="Gene3D" id="3.10.180.10">
    <property type="entry name" value="2,3-Dihydroxybiphenyl 1,2-Dioxygenase, domain 1"/>
    <property type="match status" value="1"/>
</dbReference>
<keyword evidence="3" id="KW-1185">Reference proteome</keyword>
<dbReference type="InterPro" id="IPR004360">
    <property type="entry name" value="Glyas_Fos-R_dOase_dom"/>
</dbReference>
<sequence>MALVQIAQRAEDLGRATAFYRDLLGTEPLATYDPPGLVFFDVGGVRLLLDVGAPSALLYLGVDDIDATVDRLRTAGVEVRSEPHVIFGHDDDTLGPAGTDEWMAFVVDSEGNTVGLVEQRPRT</sequence>
<dbReference type="Proteomes" id="UP001597046">
    <property type="component" value="Unassembled WGS sequence"/>
</dbReference>
<name>A0ABW3MYK4_9MICO</name>
<evidence type="ECO:0000313" key="2">
    <source>
        <dbReference type="EMBL" id="MFD1055651.1"/>
    </source>
</evidence>
<dbReference type="Pfam" id="PF00903">
    <property type="entry name" value="Glyoxalase"/>
    <property type="match status" value="1"/>
</dbReference>
<evidence type="ECO:0000313" key="3">
    <source>
        <dbReference type="Proteomes" id="UP001597046"/>
    </source>
</evidence>
<organism evidence="2 3">
    <name type="scientific">Terrabacter terrigena</name>
    <dbReference type="NCBI Taxonomy" id="574718"/>
    <lineage>
        <taxon>Bacteria</taxon>
        <taxon>Bacillati</taxon>
        <taxon>Actinomycetota</taxon>
        <taxon>Actinomycetes</taxon>
        <taxon>Micrococcales</taxon>
        <taxon>Intrasporangiaceae</taxon>
        <taxon>Terrabacter</taxon>
    </lineage>
</organism>
<dbReference type="InterPro" id="IPR037523">
    <property type="entry name" value="VOC_core"/>
</dbReference>
<feature type="domain" description="VOC" evidence="1">
    <location>
        <begin position="2"/>
        <end position="119"/>
    </location>
</feature>
<dbReference type="RefSeq" id="WP_386053678.1">
    <property type="nucleotide sequence ID" value="NZ_JBHTKH010000010.1"/>
</dbReference>
<gene>
    <name evidence="2" type="ORF">ACFQ2V_15165</name>
</gene>
<reference evidence="3" key="1">
    <citation type="journal article" date="2019" name="Int. J. Syst. Evol. Microbiol.">
        <title>The Global Catalogue of Microorganisms (GCM) 10K type strain sequencing project: providing services to taxonomists for standard genome sequencing and annotation.</title>
        <authorList>
            <consortium name="The Broad Institute Genomics Platform"/>
            <consortium name="The Broad Institute Genome Sequencing Center for Infectious Disease"/>
            <person name="Wu L."/>
            <person name="Ma J."/>
        </authorList>
    </citation>
    <scope>NUCLEOTIDE SEQUENCE [LARGE SCALE GENOMIC DNA]</scope>
    <source>
        <strain evidence="3">CCUG 57508</strain>
    </source>
</reference>
<comment type="caution">
    <text evidence="2">The sequence shown here is derived from an EMBL/GenBank/DDBJ whole genome shotgun (WGS) entry which is preliminary data.</text>
</comment>
<dbReference type="SUPFAM" id="SSF54593">
    <property type="entry name" value="Glyoxalase/Bleomycin resistance protein/Dihydroxybiphenyl dioxygenase"/>
    <property type="match status" value="1"/>
</dbReference>
<dbReference type="PROSITE" id="PS51819">
    <property type="entry name" value="VOC"/>
    <property type="match status" value="1"/>
</dbReference>
<evidence type="ECO:0000259" key="1">
    <source>
        <dbReference type="PROSITE" id="PS51819"/>
    </source>
</evidence>